<evidence type="ECO:0000313" key="3">
    <source>
        <dbReference type="EMBL" id="ALW89628.1"/>
    </source>
</evidence>
<dbReference type="NCBIfam" id="TIGR01537">
    <property type="entry name" value="portal_HK97"/>
    <property type="match status" value="1"/>
</dbReference>
<dbReference type="EMBL" id="CP013910">
    <property type="protein sequence ID" value="ALW89628.1"/>
    <property type="molecule type" value="Genomic_DNA"/>
</dbReference>
<name>A0ABN4K649_9DEIO</name>
<sequence>MGWKETLGAWLGLEVKKTAPAKGALPFVGASGDGRAVSSEWSTEKAISEGLKASTWVYTACRRISTALASVPLVVQKRTGDEWQPDPQHPLQALLDRPNPFMSRQDMLERWALHLELGGNALWHKVLVQGRPVELWPLKPDEVKPIPSRLAFIAGYEWKQGSDRRNLGADEVLHWQFVDPSTPYWGLSPLKAAASAVDTDTAAVRWNRAVLANDGRPSLAVFLSDSLDAKEQETAARFIQGQIDGNSVRKALVLGGASKAQPLSLNAAEMDWLEGRRMSREEIGAVFGVPPVLMVAGEAVTFANLDAAKRILWEDTVVPLLDDLCQGLGMGLLPHYGAEQTHRIVADLSGVTALQDNMKERAQAAVLLVNAGFPINAVNQRLALGFSPVDGGDVPRQPVVPSAPGNPATKARAAPPRMERKDKGDPITERLARMDAWIAELKGRVADVLLAQGNAAASAYASGDPWEPELSLDDWQVLLEAIHTAVIESEGAVAYTALLGSITAGGGGGTFDVLADGVTEWIDRHVGDNIKLITDTSKAALRAEIKQGVEAGESTRDIAKRIRALSEDWAGYRADRIARTEVGSAFGAAHQLSAEQIAAEEGVRLVKVWAATGDSRTRDAHAAMDGEQVALDEPFSNGTMSAPAGVNCRCVTLYQPVG</sequence>
<dbReference type="Pfam" id="PF04860">
    <property type="entry name" value="Phage_portal"/>
    <property type="match status" value="1"/>
</dbReference>
<dbReference type="InterPro" id="IPR006427">
    <property type="entry name" value="Portal_HK97"/>
</dbReference>
<feature type="domain" description="Phage head morphogenesis" evidence="2">
    <location>
        <begin position="541"/>
        <end position="652"/>
    </location>
</feature>
<evidence type="ECO:0000256" key="1">
    <source>
        <dbReference type="SAM" id="MobiDB-lite"/>
    </source>
</evidence>
<reference evidence="3 4" key="1">
    <citation type="submission" date="2015-12" db="EMBL/GenBank/DDBJ databases">
        <authorList>
            <person name="Kim M.K."/>
            <person name="Srinivasan S."/>
            <person name="Lee J.-J."/>
            <person name="Kim K."/>
        </authorList>
    </citation>
    <scope>NUCLEOTIDE SEQUENCE [LARGE SCALE GENOMIC DNA]</scope>
    <source>
        <strain evidence="3 4">BM2</strain>
    </source>
</reference>
<dbReference type="RefSeq" id="WP_062159062.1">
    <property type="nucleotide sequence ID" value="NZ_CP013910.1"/>
</dbReference>
<protein>
    <recommendedName>
        <fullName evidence="2">Phage head morphogenesis domain-containing protein</fullName>
    </recommendedName>
</protein>
<dbReference type="InterPro" id="IPR006528">
    <property type="entry name" value="Phage_head_morphogenesis_dom"/>
</dbReference>
<proteinExistence type="predicted"/>
<dbReference type="Pfam" id="PF04233">
    <property type="entry name" value="Phage_Mu_F"/>
    <property type="match status" value="1"/>
</dbReference>
<dbReference type="NCBIfam" id="TIGR01641">
    <property type="entry name" value="phageSPP1_gp7"/>
    <property type="match status" value="1"/>
</dbReference>
<accession>A0ABN4K649</accession>
<evidence type="ECO:0000259" key="2">
    <source>
        <dbReference type="Pfam" id="PF04233"/>
    </source>
</evidence>
<feature type="region of interest" description="Disordered" evidence="1">
    <location>
        <begin position="396"/>
        <end position="423"/>
    </location>
</feature>
<gene>
    <name evidence="3" type="ORF">AUC44_12565</name>
</gene>
<evidence type="ECO:0000313" key="4">
    <source>
        <dbReference type="Proteomes" id="UP000060071"/>
    </source>
</evidence>
<keyword evidence="4" id="KW-1185">Reference proteome</keyword>
<dbReference type="Proteomes" id="UP000060071">
    <property type="component" value="Chromosome"/>
</dbReference>
<organism evidence="3 4">
    <name type="scientific">Deinococcus actinosclerus</name>
    <dbReference type="NCBI Taxonomy" id="1768108"/>
    <lineage>
        <taxon>Bacteria</taxon>
        <taxon>Thermotogati</taxon>
        <taxon>Deinococcota</taxon>
        <taxon>Deinococci</taxon>
        <taxon>Deinococcales</taxon>
        <taxon>Deinococcaceae</taxon>
        <taxon>Deinococcus</taxon>
    </lineage>
</organism>
<dbReference type="InterPro" id="IPR006944">
    <property type="entry name" value="Phage/GTA_portal"/>
</dbReference>